<gene>
    <name evidence="1" type="ORF">KCU98_g21439</name>
</gene>
<name>A0A9P8F281_AURME</name>
<dbReference type="Proteomes" id="UP000729357">
    <property type="component" value="Unassembled WGS sequence"/>
</dbReference>
<dbReference type="AlphaFoldDB" id="A0A9P8F281"/>
<organism evidence="1 2">
    <name type="scientific">Aureobasidium melanogenum</name>
    <name type="common">Aureobasidium pullulans var. melanogenum</name>
    <dbReference type="NCBI Taxonomy" id="46634"/>
    <lineage>
        <taxon>Eukaryota</taxon>
        <taxon>Fungi</taxon>
        <taxon>Dikarya</taxon>
        <taxon>Ascomycota</taxon>
        <taxon>Pezizomycotina</taxon>
        <taxon>Dothideomycetes</taxon>
        <taxon>Dothideomycetidae</taxon>
        <taxon>Dothideales</taxon>
        <taxon>Saccotheciaceae</taxon>
        <taxon>Aureobasidium</taxon>
    </lineage>
</organism>
<feature type="non-terminal residue" evidence="1">
    <location>
        <position position="66"/>
    </location>
</feature>
<comment type="caution">
    <text evidence="1">The sequence shown here is derived from an EMBL/GenBank/DDBJ whole genome shotgun (WGS) entry which is preliminary data.</text>
</comment>
<sequence length="66" mass="6928">MTVLRAAHRACSLRKPLATSVRGYATSPAQPATSPFAPRHLMSIADLTSAELSTLVRNAASHKAAV</sequence>
<reference evidence="1" key="1">
    <citation type="journal article" date="2021" name="J Fungi (Basel)">
        <title>Virulence traits and population genomics of the black yeast Aureobasidium melanogenum.</title>
        <authorList>
            <person name="Cernosa A."/>
            <person name="Sun X."/>
            <person name="Gostincar C."/>
            <person name="Fang C."/>
            <person name="Gunde-Cimerman N."/>
            <person name="Song Z."/>
        </authorList>
    </citation>
    <scope>NUCLEOTIDE SEQUENCE</scope>
    <source>
        <strain evidence="1">EXF-9298</strain>
    </source>
</reference>
<reference evidence="1" key="2">
    <citation type="submission" date="2021-08" db="EMBL/GenBank/DDBJ databases">
        <authorList>
            <person name="Gostincar C."/>
            <person name="Sun X."/>
            <person name="Song Z."/>
            <person name="Gunde-Cimerman N."/>
        </authorList>
    </citation>
    <scope>NUCLEOTIDE SEQUENCE</scope>
    <source>
        <strain evidence="1">EXF-9298</strain>
    </source>
</reference>
<evidence type="ECO:0000313" key="2">
    <source>
        <dbReference type="Proteomes" id="UP000729357"/>
    </source>
</evidence>
<accession>A0A9P8F281</accession>
<protein>
    <submittedName>
        <fullName evidence="1">Uncharacterized protein</fullName>
    </submittedName>
</protein>
<keyword evidence="2" id="KW-1185">Reference proteome</keyword>
<proteinExistence type="predicted"/>
<dbReference type="EMBL" id="JAHFXS010007495">
    <property type="protein sequence ID" value="KAG9925613.1"/>
    <property type="molecule type" value="Genomic_DNA"/>
</dbReference>
<evidence type="ECO:0000313" key="1">
    <source>
        <dbReference type="EMBL" id="KAG9925613.1"/>
    </source>
</evidence>